<dbReference type="GO" id="GO:0012505">
    <property type="term" value="C:endomembrane system"/>
    <property type="evidence" value="ECO:0007669"/>
    <property type="project" value="UniProtKB-SubCell"/>
</dbReference>
<proteinExistence type="inferred from homology"/>
<evidence type="ECO:0000256" key="7">
    <source>
        <dbReference type="RuleBase" id="RU361113"/>
    </source>
</evidence>
<evidence type="ECO:0000256" key="4">
    <source>
        <dbReference type="ARBA" id="ARBA00022692"/>
    </source>
</evidence>
<dbReference type="SUPFAM" id="SSF103473">
    <property type="entry name" value="MFS general substrate transporter"/>
    <property type="match status" value="1"/>
</dbReference>
<dbReference type="AlphaFoldDB" id="A0A0L0DTU0"/>
<keyword evidence="4 7" id="KW-0812">Transmembrane</keyword>
<reference evidence="8 9" key="1">
    <citation type="submission" date="2010-05" db="EMBL/GenBank/DDBJ databases">
        <title>The Genome Sequence of Thecamonas trahens ATCC 50062.</title>
        <authorList>
            <consortium name="The Broad Institute Genome Sequencing Platform"/>
            <person name="Russ C."/>
            <person name="Cuomo C."/>
            <person name="Shea T."/>
            <person name="Young S.K."/>
            <person name="Zeng Q."/>
            <person name="Koehrsen M."/>
            <person name="Haas B."/>
            <person name="Borodovsky M."/>
            <person name="Guigo R."/>
            <person name="Alvarado L."/>
            <person name="Berlin A."/>
            <person name="Bochicchio J."/>
            <person name="Borenstein D."/>
            <person name="Chapman S."/>
            <person name="Chen Z."/>
            <person name="Freedman E."/>
            <person name="Gellesch M."/>
            <person name="Goldberg J."/>
            <person name="Griggs A."/>
            <person name="Gujja S."/>
            <person name="Heilman E."/>
            <person name="Heiman D."/>
            <person name="Hepburn T."/>
            <person name="Howarth C."/>
            <person name="Jen D."/>
            <person name="Larson L."/>
            <person name="Mehta T."/>
            <person name="Park D."/>
            <person name="Pearson M."/>
            <person name="Roberts A."/>
            <person name="Saif S."/>
            <person name="Shenoy N."/>
            <person name="Sisk P."/>
            <person name="Stolte C."/>
            <person name="Sykes S."/>
            <person name="Thomson T."/>
            <person name="Walk T."/>
            <person name="White J."/>
            <person name="Yandava C."/>
            <person name="Burger G."/>
            <person name="Gray M.W."/>
            <person name="Holland P.W.H."/>
            <person name="King N."/>
            <person name="Lang F.B.F."/>
            <person name="Roger A.J."/>
            <person name="Ruiz-Trillo I."/>
            <person name="Lander E."/>
            <person name="Nusbaum C."/>
        </authorList>
    </citation>
    <scope>NUCLEOTIDE SEQUENCE [LARGE SCALE GENOMIC DNA]</scope>
    <source>
        <strain evidence="8 9">ATCC 50062</strain>
    </source>
</reference>
<dbReference type="RefSeq" id="XP_013753484.1">
    <property type="nucleotide sequence ID" value="XM_013898030.1"/>
</dbReference>
<dbReference type="GO" id="GO:0005773">
    <property type="term" value="C:vacuole"/>
    <property type="evidence" value="ECO:0007669"/>
    <property type="project" value="TreeGrafter"/>
</dbReference>
<keyword evidence="9" id="KW-1185">Reference proteome</keyword>
<dbReference type="OMA" id="WLCNWQV"/>
<feature type="transmembrane region" description="Helical" evidence="7">
    <location>
        <begin position="403"/>
        <end position="427"/>
    </location>
</feature>
<dbReference type="eggNOG" id="KOG3880">
    <property type="taxonomic scope" value="Eukaryota"/>
</dbReference>
<evidence type="ECO:0000313" key="9">
    <source>
        <dbReference type="Proteomes" id="UP000054408"/>
    </source>
</evidence>
<dbReference type="PANTHER" id="PTHR10981:SF0">
    <property type="entry name" value="BATTENIN"/>
    <property type="match status" value="1"/>
</dbReference>
<sequence length="462" mass="51210">MALLLYLLNQMHLREKTMSMTVAAETECQRQLMLQPQYTLNLIGFFLCGLVNNFGYVVMLSAAGHLLEDSPDIPKSAVLLADILPTFLLKLTAPFFMHKLPYSLRVWIVAIFGVAAFQMTGWLTSVWLRLTGVIFASISAGFGEVTFLAMSSFYHKNTVSAWSSGTGGAGIFGSFMYLMLTSWIGLSSPLTLLVSSVFPFGILIAFYFMLAKPFEDTPVLSASLDGGARIEDVPLDDPDAERRTAGAPLLARPSGVVALRGNGSFEPDPEPGSLKGARPAQLSLATRFRLLGPLLKYMLPLMLVYFSEYLANQAYYVYYQFLYQSGVFVSRSSVNFFPIRRIWIPSVLQFINLVFLWSQAYFLYLPSAYIVFVVIFWEGLLGGATYVNAFYRISQDVEEGYREFSLGVTSVGDSTGIVAAAVAGFFVEPWLKNRQDSLARQGKHPARRLLSLAASSLFSRSN</sequence>
<feature type="transmembrane region" description="Helical" evidence="7">
    <location>
        <begin position="190"/>
        <end position="210"/>
    </location>
</feature>
<accession>A0A0L0DTU0</accession>
<keyword evidence="6 7" id="KW-0472">Membrane</keyword>
<feature type="transmembrane region" description="Helical" evidence="7">
    <location>
        <begin position="161"/>
        <end position="184"/>
    </location>
</feature>
<dbReference type="InterPro" id="IPR036259">
    <property type="entry name" value="MFS_trans_sf"/>
</dbReference>
<dbReference type="GO" id="GO:0051453">
    <property type="term" value="P:regulation of intracellular pH"/>
    <property type="evidence" value="ECO:0007669"/>
    <property type="project" value="TreeGrafter"/>
</dbReference>
<evidence type="ECO:0000313" key="8">
    <source>
        <dbReference type="EMBL" id="KNC54893.1"/>
    </source>
</evidence>
<feature type="transmembrane region" description="Helical" evidence="7">
    <location>
        <begin position="130"/>
        <end position="149"/>
    </location>
</feature>
<dbReference type="Pfam" id="PF02487">
    <property type="entry name" value="CLN3"/>
    <property type="match status" value="1"/>
</dbReference>
<feature type="transmembrane region" description="Helical" evidence="7">
    <location>
        <begin position="342"/>
        <end position="362"/>
    </location>
</feature>
<gene>
    <name evidence="8" type="ORF">AMSG_10548</name>
</gene>
<comment type="similarity">
    <text evidence="2 7">Belongs to the battenin family.</text>
</comment>
<evidence type="ECO:0000256" key="6">
    <source>
        <dbReference type="ARBA" id="ARBA00023136"/>
    </source>
</evidence>
<dbReference type="InterPro" id="IPR018460">
    <property type="entry name" value="Battenin_disease_Cln3_subgr"/>
</dbReference>
<evidence type="ECO:0000256" key="3">
    <source>
        <dbReference type="ARBA" id="ARBA00022448"/>
    </source>
</evidence>
<dbReference type="InterPro" id="IPR003492">
    <property type="entry name" value="Battenin_disease_Cln3"/>
</dbReference>
<dbReference type="GeneID" id="25568748"/>
<keyword evidence="5 7" id="KW-1133">Transmembrane helix</keyword>
<keyword evidence="3" id="KW-0813">Transport</keyword>
<protein>
    <submittedName>
        <fullName evidence="8">BTN1 protein</fullName>
    </submittedName>
</protein>
<dbReference type="Proteomes" id="UP000054408">
    <property type="component" value="Unassembled WGS sequence"/>
</dbReference>
<feature type="transmembrane region" description="Helical" evidence="7">
    <location>
        <begin position="40"/>
        <end position="64"/>
    </location>
</feature>
<name>A0A0L0DTU0_THETB</name>
<evidence type="ECO:0000256" key="2">
    <source>
        <dbReference type="ARBA" id="ARBA00007467"/>
    </source>
</evidence>
<dbReference type="PANTHER" id="PTHR10981">
    <property type="entry name" value="BATTENIN"/>
    <property type="match status" value="1"/>
</dbReference>
<feature type="transmembrane region" description="Helical" evidence="7">
    <location>
        <begin position="104"/>
        <end position="124"/>
    </location>
</feature>
<dbReference type="PRINTS" id="PR01315">
    <property type="entry name" value="BATTENIN"/>
</dbReference>
<dbReference type="STRING" id="461836.A0A0L0DTU0"/>
<dbReference type="GO" id="GO:0016020">
    <property type="term" value="C:membrane"/>
    <property type="evidence" value="ECO:0007669"/>
    <property type="project" value="UniProtKB-UniRule"/>
</dbReference>
<feature type="transmembrane region" description="Helical" evidence="7">
    <location>
        <begin position="368"/>
        <end position="391"/>
    </location>
</feature>
<evidence type="ECO:0000256" key="5">
    <source>
        <dbReference type="ARBA" id="ARBA00022989"/>
    </source>
</evidence>
<comment type="subcellular location">
    <subcellularLocation>
        <location evidence="1">Endomembrane system</location>
        <topology evidence="1">Multi-pass membrane protein</topology>
    </subcellularLocation>
</comment>
<dbReference type="PIRSF" id="PIRSF015974">
    <property type="entry name" value="CLN3_BTN1"/>
    <property type="match status" value="1"/>
</dbReference>
<dbReference type="EMBL" id="GL349492">
    <property type="protein sequence ID" value="KNC54893.1"/>
    <property type="molecule type" value="Genomic_DNA"/>
</dbReference>
<dbReference type="OrthoDB" id="5965864at2759"/>
<evidence type="ECO:0000256" key="1">
    <source>
        <dbReference type="ARBA" id="ARBA00004127"/>
    </source>
</evidence>
<organism evidence="8 9">
    <name type="scientific">Thecamonas trahens ATCC 50062</name>
    <dbReference type="NCBI Taxonomy" id="461836"/>
    <lineage>
        <taxon>Eukaryota</taxon>
        <taxon>Apusozoa</taxon>
        <taxon>Apusomonadida</taxon>
        <taxon>Apusomonadidae</taxon>
        <taxon>Thecamonas</taxon>
    </lineage>
</organism>